<reference evidence="2 3" key="1">
    <citation type="submission" date="2019-07" db="EMBL/GenBank/DDBJ databases">
        <title>Finished genome of Venturia effusa.</title>
        <authorList>
            <person name="Young C.A."/>
            <person name="Cox M.P."/>
            <person name="Ganley A.R.D."/>
            <person name="David W.J."/>
        </authorList>
    </citation>
    <scope>NUCLEOTIDE SEQUENCE [LARGE SCALE GENOMIC DNA]</scope>
    <source>
        <strain evidence="3">albino</strain>
    </source>
</reference>
<dbReference type="AlphaFoldDB" id="A0A517LPC6"/>
<dbReference type="EMBL" id="CP042202">
    <property type="protein sequence ID" value="QDS77508.1"/>
    <property type="molecule type" value="Genomic_DNA"/>
</dbReference>
<evidence type="ECO:0000313" key="2">
    <source>
        <dbReference type="EMBL" id="QDS77508.1"/>
    </source>
</evidence>
<feature type="region of interest" description="Disordered" evidence="1">
    <location>
        <begin position="1"/>
        <end position="47"/>
    </location>
</feature>
<sequence>MTTSIDSTAVIIGPTEAPSSQKRKRSFSATEHGIATPPKLQRSTNPFSGLNLKSAEHLLLPTPPNSIHASPEPSTAEGHATLLAFIHRLKDGRTLLQSEASFTVTAEEFERFEQSVRRDKPLSWFYRKKLRYEWDCANCVFTVLKEDVEMQEICSRISQCLEERLREVADSKSRLENLDSWERRRVKELADMIRPLPLRRLDIRDSRMSPDLCLTFGTTESFLGVAPRHAEPLVVFEVRRVEFLMTRRGVERRALGYLDVSGQKCPFTHRVKTVVLIYCSRDGREVQTIVARLGRVDGKCIMIARLEEASLGEVSQYIILSLADFLPQDAIDLGFKRDKNGRRACDDTEIRIDINQVMRPSRE</sequence>
<gene>
    <name evidence="2" type="ORF">FKW77_000534</name>
</gene>
<evidence type="ECO:0000256" key="1">
    <source>
        <dbReference type="SAM" id="MobiDB-lite"/>
    </source>
</evidence>
<accession>A0A517LPC6</accession>
<organism evidence="2 3">
    <name type="scientific">Venturia effusa</name>
    <dbReference type="NCBI Taxonomy" id="50376"/>
    <lineage>
        <taxon>Eukaryota</taxon>
        <taxon>Fungi</taxon>
        <taxon>Dikarya</taxon>
        <taxon>Ascomycota</taxon>
        <taxon>Pezizomycotina</taxon>
        <taxon>Dothideomycetes</taxon>
        <taxon>Pleosporomycetidae</taxon>
        <taxon>Venturiales</taxon>
        <taxon>Venturiaceae</taxon>
        <taxon>Venturia</taxon>
    </lineage>
</organism>
<protein>
    <submittedName>
        <fullName evidence="2">Uncharacterized protein</fullName>
    </submittedName>
</protein>
<keyword evidence="3" id="KW-1185">Reference proteome</keyword>
<name>A0A517LPC6_9PEZI</name>
<dbReference type="Proteomes" id="UP000316270">
    <property type="component" value="Chromosome 18"/>
</dbReference>
<evidence type="ECO:0000313" key="3">
    <source>
        <dbReference type="Proteomes" id="UP000316270"/>
    </source>
</evidence>
<dbReference type="OrthoDB" id="3937306at2759"/>
<proteinExistence type="predicted"/>